<proteinExistence type="predicted"/>
<dbReference type="Gene3D" id="3.30.565.10">
    <property type="entry name" value="Histidine kinase-like ATPase, C-terminal domain"/>
    <property type="match status" value="1"/>
</dbReference>
<feature type="transmembrane region" description="Helical" evidence="14">
    <location>
        <begin position="334"/>
        <end position="354"/>
    </location>
</feature>
<accession>A0ABX3ESE7</accession>
<keyword evidence="18" id="KW-1185">Reference proteome</keyword>
<organism evidence="17 18">
    <name type="scientific">Paenibacillus helianthi</name>
    <dbReference type="NCBI Taxonomy" id="1349432"/>
    <lineage>
        <taxon>Bacteria</taxon>
        <taxon>Bacillati</taxon>
        <taxon>Bacillota</taxon>
        <taxon>Bacilli</taxon>
        <taxon>Bacillales</taxon>
        <taxon>Paenibacillaceae</taxon>
        <taxon>Paenibacillus</taxon>
    </lineage>
</organism>
<comment type="subcellular location">
    <subcellularLocation>
        <location evidence="2">Cell membrane</location>
        <topology evidence="2">Multi-pass membrane protein</topology>
    </subcellularLocation>
</comment>
<dbReference type="SMART" id="SM00304">
    <property type="entry name" value="HAMP"/>
    <property type="match status" value="1"/>
</dbReference>
<dbReference type="InterPro" id="IPR005467">
    <property type="entry name" value="His_kinase_dom"/>
</dbReference>
<dbReference type="PANTHER" id="PTHR34220:SF11">
    <property type="entry name" value="SENSOR PROTEIN KINASE HPTS"/>
    <property type="match status" value="1"/>
</dbReference>
<comment type="caution">
    <text evidence="17">The sequence shown here is derived from an EMBL/GenBank/DDBJ whole genome shotgun (WGS) entry which is preliminary data.</text>
</comment>
<keyword evidence="12" id="KW-0902">Two-component regulatory system</keyword>
<evidence type="ECO:0000256" key="1">
    <source>
        <dbReference type="ARBA" id="ARBA00000085"/>
    </source>
</evidence>
<reference evidence="17 18" key="1">
    <citation type="submission" date="2016-03" db="EMBL/GenBank/DDBJ databases">
        <authorList>
            <person name="Sant'Anna F.H."/>
            <person name="Ambrosini A."/>
            <person name="Souza R."/>
            <person name="Bach E."/>
            <person name="Fernandes G."/>
            <person name="Balsanelli E."/>
            <person name="Baura V.A."/>
            <person name="Souza E.M."/>
            <person name="Passaglia L."/>
        </authorList>
    </citation>
    <scope>NUCLEOTIDE SEQUENCE [LARGE SCALE GENOMIC DNA]</scope>
    <source>
        <strain evidence="17 18">P26E</strain>
    </source>
</reference>
<keyword evidence="10" id="KW-0067">ATP-binding</keyword>
<evidence type="ECO:0000256" key="5">
    <source>
        <dbReference type="ARBA" id="ARBA00022553"/>
    </source>
</evidence>
<protein>
    <recommendedName>
        <fullName evidence="3">histidine kinase</fullName>
        <ecNumber evidence="3">2.7.13.3</ecNumber>
    </recommendedName>
</protein>
<comment type="catalytic activity">
    <reaction evidence="1">
        <text>ATP + protein L-histidine = ADP + protein N-phospho-L-histidine.</text>
        <dbReference type="EC" id="2.7.13.3"/>
    </reaction>
</comment>
<evidence type="ECO:0000256" key="4">
    <source>
        <dbReference type="ARBA" id="ARBA00022475"/>
    </source>
</evidence>
<sequence>MAGYRYIYRDKRNLWKNMKLRTKLILCFVLLISIPSVTNAVINYKTSSDIIVSNAEDSILEIVKKKTEISDLMLNHIESRTIDLISDPDLFTLFDRQQPRTDEELLRMDRKATEILNKYFRNEQDFYSVQLVTSYYSFGGGATGYTTNSPFVSVPPSGFVHSYIYQKIAEVKGSLLWFPTYDWTRIYGQPQLGGMDAKFRMVFSAGRLLNISPVIDGMSRSWPQRVERPVLLINFNEEYYRQYMAQTPAVQGSYFYVVSREGQIVTYPDNSLLGMTDANGWYKDQFTSVSGTALVKQGKEDVLIGYAASGITGWVTVYVVPYRQLVRNLPTVSYTDLGITLVLLLLSVGIAYVISSHLTKPIKKMMAAIQLTGAGDFSTKIPDQPQLEFRILVKRYNQMNERILELIEENYKSTRREKEAEMLALNLQLNPHFLYNTLNIINWMALEREESEISQMIVSLSTMLQYTVNNGQEEVLLEDDLNWLRSYTHIMGKRYAGVFEVEYDMENLPPGKVVPKLFLQPIVENAIIHSMEAVVSGGRIMITGRRSGERLYFTVSDNGVGMSKDHIEDMLIHDAGGIGLRNVKKRLNLMYGGLAELQIQSEPGVGTVVTVVIPY</sequence>
<dbReference type="SMART" id="SM00387">
    <property type="entry name" value="HATPase_c"/>
    <property type="match status" value="1"/>
</dbReference>
<evidence type="ECO:0000256" key="6">
    <source>
        <dbReference type="ARBA" id="ARBA00022679"/>
    </source>
</evidence>
<dbReference type="Pfam" id="PF02518">
    <property type="entry name" value="HATPase_c"/>
    <property type="match status" value="1"/>
</dbReference>
<feature type="domain" description="Histidine kinase" evidence="15">
    <location>
        <begin position="519"/>
        <end position="615"/>
    </location>
</feature>
<feature type="domain" description="HAMP" evidence="16">
    <location>
        <begin position="356"/>
        <end position="408"/>
    </location>
</feature>
<evidence type="ECO:0000256" key="11">
    <source>
        <dbReference type="ARBA" id="ARBA00022989"/>
    </source>
</evidence>
<keyword evidence="9" id="KW-0418">Kinase</keyword>
<dbReference type="CDD" id="cd06225">
    <property type="entry name" value="HAMP"/>
    <property type="match status" value="1"/>
</dbReference>
<dbReference type="InterPro" id="IPR036890">
    <property type="entry name" value="HATPase_C_sf"/>
</dbReference>
<keyword evidence="11 14" id="KW-1133">Transmembrane helix</keyword>
<evidence type="ECO:0000256" key="7">
    <source>
        <dbReference type="ARBA" id="ARBA00022692"/>
    </source>
</evidence>
<dbReference type="InterPro" id="IPR003594">
    <property type="entry name" value="HATPase_dom"/>
</dbReference>
<evidence type="ECO:0000313" key="17">
    <source>
        <dbReference type="EMBL" id="OKP90859.1"/>
    </source>
</evidence>
<evidence type="ECO:0000256" key="10">
    <source>
        <dbReference type="ARBA" id="ARBA00022840"/>
    </source>
</evidence>
<dbReference type="SUPFAM" id="SSF55874">
    <property type="entry name" value="ATPase domain of HSP90 chaperone/DNA topoisomerase II/histidine kinase"/>
    <property type="match status" value="1"/>
</dbReference>
<dbReference type="EMBL" id="LVWI01000002">
    <property type="protein sequence ID" value="OKP90859.1"/>
    <property type="molecule type" value="Genomic_DNA"/>
</dbReference>
<dbReference type="InterPro" id="IPR010559">
    <property type="entry name" value="Sig_transdc_His_kin_internal"/>
</dbReference>
<dbReference type="Gene3D" id="6.10.340.10">
    <property type="match status" value="1"/>
</dbReference>
<evidence type="ECO:0000256" key="12">
    <source>
        <dbReference type="ARBA" id="ARBA00023012"/>
    </source>
</evidence>
<dbReference type="Gene3D" id="3.30.450.20">
    <property type="entry name" value="PAS domain"/>
    <property type="match status" value="1"/>
</dbReference>
<dbReference type="PANTHER" id="PTHR34220">
    <property type="entry name" value="SENSOR HISTIDINE KINASE YPDA"/>
    <property type="match status" value="1"/>
</dbReference>
<keyword evidence="7 14" id="KW-0812">Transmembrane</keyword>
<gene>
    <name evidence="17" type="ORF">A3844_03095</name>
</gene>
<keyword evidence="4" id="KW-1003">Cell membrane</keyword>
<dbReference type="InterPro" id="IPR003660">
    <property type="entry name" value="HAMP_dom"/>
</dbReference>
<dbReference type="PROSITE" id="PS50885">
    <property type="entry name" value="HAMP"/>
    <property type="match status" value="1"/>
</dbReference>
<evidence type="ECO:0000256" key="13">
    <source>
        <dbReference type="ARBA" id="ARBA00023136"/>
    </source>
</evidence>
<name>A0ABX3ESE7_9BACL</name>
<evidence type="ECO:0000256" key="8">
    <source>
        <dbReference type="ARBA" id="ARBA00022741"/>
    </source>
</evidence>
<keyword evidence="8" id="KW-0547">Nucleotide-binding</keyword>
<dbReference type="PRINTS" id="PR00344">
    <property type="entry name" value="BCTRLSENSOR"/>
</dbReference>
<dbReference type="InterPro" id="IPR050640">
    <property type="entry name" value="Bact_2-comp_sensor_kinase"/>
</dbReference>
<dbReference type="Proteomes" id="UP000186058">
    <property type="component" value="Unassembled WGS sequence"/>
</dbReference>
<dbReference type="PROSITE" id="PS50109">
    <property type="entry name" value="HIS_KIN"/>
    <property type="match status" value="1"/>
</dbReference>
<dbReference type="Pfam" id="PF06580">
    <property type="entry name" value="His_kinase"/>
    <property type="match status" value="1"/>
</dbReference>
<dbReference type="EC" id="2.7.13.3" evidence="3"/>
<feature type="transmembrane region" description="Helical" evidence="14">
    <location>
        <begin position="303"/>
        <end position="322"/>
    </location>
</feature>
<keyword evidence="13 14" id="KW-0472">Membrane</keyword>
<evidence type="ECO:0000256" key="14">
    <source>
        <dbReference type="SAM" id="Phobius"/>
    </source>
</evidence>
<evidence type="ECO:0000256" key="3">
    <source>
        <dbReference type="ARBA" id="ARBA00012438"/>
    </source>
</evidence>
<evidence type="ECO:0000313" key="18">
    <source>
        <dbReference type="Proteomes" id="UP000186058"/>
    </source>
</evidence>
<keyword evidence="5" id="KW-0597">Phosphoprotein</keyword>
<dbReference type="InterPro" id="IPR004358">
    <property type="entry name" value="Sig_transdc_His_kin-like_C"/>
</dbReference>
<evidence type="ECO:0000259" key="15">
    <source>
        <dbReference type="PROSITE" id="PS50109"/>
    </source>
</evidence>
<evidence type="ECO:0000259" key="16">
    <source>
        <dbReference type="PROSITE" id="PS50885"/>
    </source>
</evidence>
<dbReference type="RefSeq" id="WP_074106595.1">
    <property type="nucleotide sequence ID" value="NZ_LVWI01000002.1"/>
</dbReference>
<keyword evidence="6" id="KW-0808">Transferase</keyword>
<evidence type="ECO:0000256" key="9">
    <source>
        <dbReference type="ARBA" id="ARBA00022777"/>
    </source>
</evidence>
<dbReference type="Pfam" id="PF00672">
    <property type="entry name" value="HAMP"/>
    <property type="match status" value="1"/>
</dbReference>
<evidence type="ECO:0000256" key="2">
    <source>
        <dbReference type="ARBA" id="ARBA00004651"/>
    </source>
</evidence>